<dbReference type="AlphaFoldDB" id="A0A427XNN7"/>
<feature type="region of interest" description="Disordered" evidence="5">
    <location>
        <begin position="260"/>
        <end position="284"/>
    </location>
</feature>
<feature type="region of interest" description="Disordered" evidence="5">
    <location>
        <begin position="435"/>
        <end position="607"/>
    </location>
</feature>
<name>A0A427XNN7_9TREE</name>
<feature type="transmembrane region" description="Helical" evidence="6">
    <location>
        <begin position="291"/>
        <end position="311"/>
    </location>
</feature>
<feature type="compositionally biased region" description="Polar residues" evidence="5">
    <location>
        <begin position="551"/>
        <end position="561"/>
    </location>
</feature>
<evidence type="ECO:0000313" key="8">
    <source>
        <dbReference type="EMBL" id="RSH80506.1"/>
    </source>
</evidence>
<dbReference type="Gene3D" id="1.20.5.100">
    <property type="entry name" value="Cytochrome c1, transmembrane anchor, C-terminal"/>
    <property type="match status" value="1"/>
</dbReference>
<dbReference type="GO" id="GO:0071944">
    <property type="term" value="C:cell periphery"/>
    <property type="evidence" value="ECO:0007669"/>
    <property type="project" value="UniProtKB-ARBA"/>
</dbReference>
<keyword evidence="2 6" id="KW-0812">Transmembrane</keyword>
<dbReference type="GO" id="GO:0016020">
    <property type="term" value="C:membrane"/>
    <property type="evidence" value="ECO:0007669"/>
    <property type="project" value="UniProtKB-SubCell"/>
</dbReference>
<feature type="compositionally biased region" description="Basic and acidic residues" evidence="5">
    <location>
        <begin position="590"/>
        <end position="607"/>
    </location>
</feature>
<feature type="region of interest" description="Disordered" evidence="5">
    <location>
        <begin position="333"/>
        <end position="358"/>
    </location>
</feature>
<evidence type="ECO:0000256" key="4">
    <source>
        <dbReference type="ARBA" id="ARBA00023136"/>
    </source>
</evidence>
<keyword evidence="7" id="KW-0732">Signal</keyword>
<evidence type="ECO:0000256" key="1">
    <source>
        <dbReference type="ARBA" id="ARBA00004167"/>
    </source>
</evidence>
<evidence type="ECO:0000256" key="6">
    <source>
        <dbReference type="SAM" id="Phobius"/>
    </source>
</evidence>
<dbReference type="Proteomes" id="UP000279236">
    <property type="component" value="Unassembled WGS sequence"/>
</dbReference>
<proteinExistence type="predicted"/>
<dbReference type="GeneID" id="39593629"/>
<protein>
    <recommendedName>
        <fullName evidence="10">Mid2 domain-containing protein</fullName>
    </recommendedName>
</protein>
<keyword evidence="4 6" id="KW-0472">Membrane</keyword>
<comment type="caution">
    <text evidence="8">The sequence shown here is derived from an EMBL/GenBank/DDBJ whole genome shotgun (WGS) entry which is preliminary data.</text>
</comment>
<gene>
    <name evidence="8" type="ORF">EHS24_009086</name>
</gene>
<accession>A0A427XNN7</accession>
<feature type="region of interest" description="Disordered" evidence="5">
    <location>
        <begin position="376"/>
        <end position="397"/>
    </location>
</feature>
<evidence type="ECO:0000256" key="7">
    <source>
        <dbReference type="SAM" id="SignalP"/>
    </source>
</evidence>
<feature type="compositionally biased region" description="Polar residues" evidence="5">
    <location>
        <begin position="377"/>
        <end position="397"/>
    </location>
</feature>
<evidence type="ECO:0000313" key="9">
    <source>
        <dbReference type="Proteomes" id="UP000279236"/>
    </source>
</evidence>
<dbReference type="OrthoDB" id="2591431at2759"/>
<feature type="compositionally biased region" description="Low complexity" evidence="5">
    <location>
        <begin position="468"/>
        <end position="479"/>
    </location>
</feature>
<evidence type="ECO:0008006" key="10">
    <source>
        <dbReference type="Google" id="ProtNLM"/>
    </source>
</evidence>
<comment type="subcellular location">
    <subcellularLocation>
        <location evidence="1">Membrane</location>
        <topology evidence="1">Single-pass membrane protein</topology>
    </subcellularLocation>
</comment>
<reference evidence="8 9" key="1">
    <citation type="submission" date="2018-11" db="EMBL/GenBank/DDBJ databases">
        <title>Genome sequence of Apiotrichum porosum DSM 27194.</title>
        <authorList>
            <person name="Aliyu H."/>
            <person name="Gorte O."/>
            <person name="Ochsenreither K."/>
        </authorList>
    </citation>
    <scope>NUCLEOTIDE SEQUENCE [LARGE SCALE GENOMIC DNA]</scope>
    <source>
        <strain evidence="8 9">DSM 27194</strain>
    </source>
</reference>
<evidence type="ECO:0000256" key="2">
    <source>
        <dbReference type="ARBA" id="ARBA00022692"/>
    </source>
</evidence>
<sequence length="607" mass="62796">MGATRRLGSSFTMITALVMAAAAIAPVASAFRFNATSPKQCGDWTVTWDGGTAPFYLVMVPTITVTAGRIINMSLPADGSSVPYSHTFTLQQPEGLEFIATMYDADGFGSGGASEVLSVGSSSDTSCLNSTVNADFYFSTSPESSPDLCEGMTITWNNAAVDPVNLYGLIPGGTAWEVPISASQMSSRSVDWTVDVAAGTTFLLLMSDAGTYGTGGSSSLMTTSNSSSGSSSCINSSSPSTTPVVPWTYASTATAVSSFTSTQSTSKGQTTANPSSSATSSAASSKKSNTAAIVGAAVGVSLAVILALLLFCCCRRRRNKDVEGAAPGAWAPVKEEREGSNNERASGGGPTAPTAPTVNERQGLLDRLFTAGVPSIGISSHSRTGSRTASGSAADTLNRGSRDLSAVAGMPYGAPAPSVFTSDSHSEIIEVSPYPYTEYSDHPPPFSAHERRRSVSSTDKAPLSDAQNSNSTDNSNDTNPENPFRDSSDLPPTLPPIGSSTPLSPVLDDDETDTEAVRRKAALGVGGVTRPTGMRTSDLLTLSEFPAPAAQGTTPSSSASNGADPRNSVHSAEHWMALTSDPPPSYNPYDRLRAANPDDHADDRSDE</sequence>
<keyword evidence="3 6" id="KW-1133">Transmembrane helix</keyword>
<dbReference type="InterPro" id="IPR051694">
    <property type="entry name" value="Immunoregulatory_rcpt-like"/>
</dbReference>
<dbReference type="PANTHER" id="PTHR15549">
    <property type="entry name" value="PAIRED IMMUNOGLOBULIN-LIKE TYPE 2 RECEPTOR"/>
    <property type="match status" value="1"/>
</dbReference>
<dbReference type="EMBL" id="RSCE01000008">
    <property type="protein sequence ID" value="RSH80506.1"/>
    <property type="molecule type" value="Genomic_DNA"/>
</dbReference>
<organism evidence="8 9">
    <name type="scientific">Apiotrichum porosum</name>
    <dbReference type="NCBI Taxonomy" id="105984"/>
    <lineage>
        <taxon>Eukaryota</taxon>
        <taxon>Fungi</taxon>
        <taxon>Dikarya</taxon>
        <taxon>Basidiomycota</taxon>
        <taxon>Agaricomycotina</taxon>
        <taxon>Tremellomycetes</taxon>
        <taxon>Trichosporonales</taxon>
        <taxon>Trichosporonaceae</taxon>
        <taxon>Apiotrichum</taxon>
    </lineage>
</organism>
<dbReference type="RefSeq" id="XP_028475453.1">
    <property type="nucleotide sequence ID" value="XM_028624381.1"/>
</dbReference>
<evidence type="ECO:0000256" key="3">
    <source>
        <dbReference type="ARBA" id="ARBA00022989"/>
    </source>
</evidence>
<feature type="chain" id="PRO_5019425852" description="Mid2 domain-containing protein" evidence="7">
    <location>
        <begin position="31"/>
        <end position="607"/>
    </location>
</feature>
<evidence type="ECO:0000256" key="5">
    <source>
        <dbReference type="SAM" id="MobiDB-lite"/>
    </source>
</evidence>
<keyword evidence="9" id="KW-1185">Reference proteome</keyword>
<feature type="signal peptide" evidence="7">
    <location>
        <begin position="1"/>
        <end position="30"/>
    </location>
</feature>